<proteinExistence type="inferred from homology"/>
<evidence type="ECO:0000313" key="10">
    <source>
        <dbReference type="Proteomes" id="UP000012040"/>
    </source>
</evidence>
<dbReference type="InterPro" id="IPR025867">
    <property type="entry name" value="MnmE_helical"/>
</dbReference>
<dbReference type="RefSeq" id="WP_015471324.1">
    <property type="nucleotide sequence ID" value="NC_020813.1"/>
</dbReference>
<dbReference type="InterPro" id="IPR005225">
    <property type="entry name" value="Small_GTP-bd"/>
</dbReference>
<feature type="binding site" evidence="6">
    <location>
        <position position="262"/>
    </location>
    <ligand>
        <name>K(+)</name>
        <dbReference type="ChEBI" id="CHEBI:29103"/>
    </ligand>
</feature>
<comment type="subunit">
    <text evidence="6">Homodimer. Heterotetramer of two MnmE and two MnmG subunits.</text>
</comment>
<evidence type="ECO:0000256" key="6">
    <source>
        <dbReference type="HAMAP-Rule" id="MF_00379"/>
    </source>
</evidence>
<dbReference type="eggNOG" id="COG0486">
    <property type="taxonomic scope" value="Bacteria"/>
</dbReference>
<comment type="subcellular location">
    <subcellularLocation>
        <location evidence="6">Cytoplasm</location>
    </subcellularLocation>
</comment>
<feature type="binding site" evidence="6">
    <location>
        <position position="241"/>
    </location>
    <ligand>
        <name>K(+)</name>
        <dbReference type="ChEBI" id="CHEBI:29103"/>
    </ligand>
</feature>
<dbReference type="OrthoDB" id="5288128at2"/>
<dbReference type="EMBL" id="CP003537">
    <property type="protein sequence ID" value="AGH96834.1"/>
    <property type="molecule type" value="Genomic_DNA"/>
</dbReference>
<organism evidence="9 10">
    <name type="scientific">Pseudobdellovibrio exovorus JSS</name>
    <dbReference type="NCBI Taxonomy" id="1184267"/>
    <lineage>
        <taxon>Bacteria</taxon>
        <taxon>Pseudomonadati</taxon>
        <taxon>Bdellovibrionota</taxon>
        <taxon>Bdellovibrionia</taxon>
        <taxon>Bdellovibrionales</taxon>
        <taxon>Pseudobdellovibrionaceae</taxon>
        <taxon>Pseudobdellovibrio</taxon>
    </lineage>
</organism>
<dbReference type="NCBIfam" id="TIGR00450">
    <property type="entry name" value="mnmE_trmE_thdF"/>
    <property type="match status" value="1"/>
</dbReference>
<dbReference type="AlphaFoldDB" id="M4VUE6"/>
<keyword evidence="4 6" id="KW-0630">Potassium</keyword>
<dbReference type="Proteomes" id="UP000012040">
    <property type="component" value="Chromosome"/>
</dbReference>
<keyword evidence="2 6" id="KW-0819">tRNA processing</keyword>
<dbReference type="Pfam" id="PF12631">
    <property type="entry name" value="MnmE_helical"/>
    <property type="match status" value="1"/>
</dbReference>
<feature type="binding site" evidence="6">
    <location>
        <position position="135"/>
    </location>
    <ligand>
        <name>(6S)-5-formyl-5,6,7,8-tetrahydrofolate</name>
        <dbReference type="ChEBI" id="CHEBI:57457"/>
    </ligand>
</feature>
<feature type="binding site" evidence="6">
    <location>
        <position position="96"/>
    </location>
    <ligand>
        <name>(6S)-5-formyl-5,6,7,8-tetrahydrofolate</name>
        <dbReference type="ChEBI" id="CHEBI:57457"/>
    </ligand>
</feature>
<evidence type="ECO:0000256" key="5">
    <source>
        <dbReference type="ARBA" id="ARBA00023134"/>
    </source>
</evidence>
<dbReference type="PROSITE" id="PS51709">
    <property type="entry name" value="G_TRME"/>
    <property type="match status" value="1"/>
</dbReference>
<feature type="binding site" evidence="6">
    <location>
        <begin position="285"/>
        <end position="288"/>
    </location>
    <ligand>
        <name>GTP</name>
        <dbReference type="ChEBI" id="CHEBI:37565"/>
    </ligand>
</feature>
<dbReference type="Gene3D" id="3.30.1360.120">
    <property type="entry name" value="Probable tRNA modification gtpase trme, domain 1"/>
    <property type="match status" value="1"/>
</dbReference>
<accession>M4VUE6</accession>
<dbReference type="PATRIC" id="fig|1184267.3.peg.2646"/>
<dbReference type="Gene3D" id="3.40.50.300">
    <property type="entry name" value="P-loop containing nucleotide triphosphate hydrolases"/>
    <property type="match status" value="1"/>
</dbReference>
<dbReference type="GO" id="GO:0002098">
    <property type="term" value="P:tRNA wobble uridine modification"/>
    <property type="evidence" value="ECO:0007669"/>
    <property type="project" value="TreeGrafter"/>
</dbReference>
<dbReference type="STRING" id="1184267.A11Q_2618"/>
<feature type="binding site" evidence="6">
    <location>
        <position position="260"/>
    </location>
    <ligand>
        <name>K(+)</name>
        <dbReference type="ChEBI" id="CHEBI:29103"/>
    </ligand>
</feature>
<comment type="cofactor">
    <cofactor evidence="6">
        <name>K(+)</name>
        <dbReference type="ChEBI" id="CHEBI:29103"/>
    </cofactor>
    <text evidence="6">Binds 1 potassium ion per subunit.</text>
</comment>
<feature type="binding site" evidence="6">
    <location>
        <position position="266"/>
    </location>
    <ligand>
        <name>Mg(2+)</name>
        <dbReference type="ChEBI" id="CHEBI:18420"/>
    </ligand>
</feature>
<dbReference type="Pfam" id="PF10396">
    <property type="entry name" value="TrmE_N"/>
    <property type="match status" value="1"/>
</dbReference>
<evidence type="ECO:0000256" key="3">
    <source>
        <dbReference type="ARBA" id="ARBA00022741"/>
    </source>
</evidence>
<comment type="caution">
    <text evidence="6">Lacks conserved residue(s) required for the propagation of feature annotation.</text>
</comment>
<dbReference type="GO" id="GO:0005829">
    <property type="term" value="C:cytosol"/>
    <property type="evidence" value="ECO:0007669"/>
    <property type="project" value="TreeGrafter"/>
</dbReference>
<keyword evidence="6" id="KW-0378">Hydrolase</keyword>
<feature type="binding site" evidence="6">
    <location>
        <position position="474"/>
    </location>
    <ligand>
        <name>(6S)-5-formyl-5,6,7,8-tetrahydrofolate</name>
        <dbReference type="ChEBI" id="CHEBI:57457"/>
    </ligand>
</feature>
<dbReference type="GO" id="GO:0030488">
    <property type="term" value="P:tRNA methylation"/>
    <property type="evidence" value="ECO:0007669"/>
    <property type="project" value="TreeGrafter"/>
</dbReference>
<dbReference type="Pfam" id="PF01926">
    <property type="entry name" value="MMR_HSR1"/>
    <property type="match status" value="1"/>
</dbReference>
<dbReference type="PANTHER" id="PTHR42714:SF2">
    <property type="entry name" value="TRNA MODIFICATION GTPASE GTPBP3, MITOCHONDRIAL"/>
    <property type="match status" value="1"/>
</dbReference>
<feature type="binding site" evidence="6">
    <location>
        <position position="265"/>
    </location>
    <ligand>
        <name>K(+)</name>
        <dbReference type="ChEBI" id="CHEBI:29103"/>
    </ligand>
</feature>
<evidence type="ECO:0000256" key="1">
    <source>
        <dbReference type="ARBA" id="ARBA00011043"/>
    </source>
</evidence>
<dbReference type="InterPro" id="IPR004520">
    <property type="entry name" value="GTPase_MnmE"/>
</dbReference>
<dbReference type="NCBIfam" id="TIGR00231">
    <property type="entry name" value="small_GTP"/>
    <property type="match status" value="1"/>
</dbReference>
<dbReference type="InterPro" id="IPR006073">
    <property type="entry name" value="GTP-bd"/>
</dbReference>
<reference evidence="9 10" key="1">
    <citation type="journal article" date="2013" name="ISME J.">
        <title>By their genes ye shall know them: genomic signatures of predatory bacteria.</title>
        <authorList>
            <person name="Pasternak Z."/>
            <person name="Pietrokovski S."/>
            <person name="Rotem O."/>
            <person name="Gophna U."/>
            <person name="Lurie-Weinberger M.N."/>
            <person name="Jurkevitch E."/>
        </authorList>
    </citation>
    <scope>NUCLEOTIDE SEQUENCE [LARGE SCALE GENOMIC DNA]</scope>
    <source>
        <strain evidence="9 10">JSS</strain>
    </source>
</reference>
<dbReference type="InterPro" id="IPR027417">
    <property type="entry name" value="P-loop_NTPase"/>
</dbReference>
<evidence type="ECO:0000256" key="4">
    <source>
        <dbReference type="ARBA" id="ARBA00022958"/>
    </source>
</evidence>
<dbReference type="PRINTS" id="PR00449">
    <property type="entry name" value="RASTRNSFRMNG"/>
</dbReference>
<comment type="similarity">
    <text evidence="1 6 7">Belongs to the TRAFAC class TrmE-Era-EngA-EngB-Septin-like GTPase superfamily. TrmE GTPase family.</text>
</comment>
<dbReference type="InterPro" id="IPR027368">
    <property type="entry name" value="MnmE_dom2"/>
</dbReference>
<dbReference type="PANTHER" id="PTHR42714">
    <property type="entry name" value="TRNA MODIFICATION GTPASE GTPBP3"/>
    <property type="match status" value="1"/>
</dbReference>
<dbReference type="InterPro" id="IPR031168">
    <property type="entry name" value="G_TrmE"/>
</dbReference>
<dbReference type="KEGG" id="bex:A11Q_2618"/>
<dbReference type="CDD" id="cd04164">
    <property type="entry name" value="trmE"/>
    <property type="match status" value="1"/>
</dbReference>
<keyword evidence="5 6" id="KW-0342">GTP-binding</keyword>
<comment type="function">
    <text evidence="6">Exhibits a very high intrinsic GTPase hydrolysis rate. Involved in the addition of a carboxymethylaminomethyl (cmnm) group at the wobble position (U34) of certain tRNAs, forming tRNA-cmnm(5)s(2)U34.</text>
</comment>
<dbReference type="InterPro" id="IPR018948">
    <property type="entry name" value="GTP-bd_TrmE_N"/>
</dbReference>
<protein>
    <recommendedName>
        <fullName evidence="6">tRNA modification GTPase MnmE</fullName>
        <ecNumber evidence="6">3.6.-.-</ecNumber>
    </recommendedName>
</protein>
<keyword evidence="6" id="KW-0460">Magnesium</keyword>
<feature type="binding site" evidence="6">
    <location>
        <position position="245"/>
    </location>
    <ligand>
        <name>Mg(2+)</name>
        <dbReference type="ChEBI" id="CHEBI:18420"/>
    </ligand>
</feature>
<keyword evidence="6" id="KW-0963">Cytoplasm</keyword>
<keyword evidence="6" id="KW-0479">Metal-binding</keyword>
<dbReference type="HAMAP" id="MF_00379">
    <property type="entry name" value="GTPase_MnmE"/>
    <property type="match status" value="1"/>
</dbReference>
<keyword evidence="3 6" id="KW-0547">Nucleotide-binding</keyword>
<dbReference type="GO" id="GO:0046872">
    <property type="term" value="F:metal ion binding"/>
    <property type="evidence" value="ECO:0007669"/>
    <property type="project" value="UniProtKB-KW"/>
</dbReference>
<evidence type="ECO:0000259" key="8">
    <source>
        <dbReference type="PROSITE" id="PS51709"/>
    </source>
</evidence>
<feature type="binding site" evidence="6">
    <location>
        <begin position="241"/>
        <end position="246"/>
    </location>
    <ligand>
        <name>GTP</name>
        <dbReference type="ChEBI" id="CHEBI:37565"/>
    </ligand>
</feature>
<dbReference type="CDD" id="cd14858">
    <property type="entry name" value="TrmE_N"/>
    <property type="match status" value="1"/>
</dbReference>
<dbReference type="GO" id="GO:0005525">
    <property type="term" value="F:GTP binding"/>
    <property type="evidence" value="ECO:0007669"/>
    <property type="project" value="UniProtKB-UniRule"/>
</dbReference>
<evidence type="ECO:0000313" key="9">
    <source>
        <dbReference type="EMBL" id="AGH96834.1"/>
    </source>
</evidence>
<sequence length="474" mass="52671">MMWNRNEQTICAISTPHGVGGIAVIRVSGPQALSISGRICKRLSKSLSNEETLQSHFQSHRAYFSEIHDLKGQKIDEAVVTYFAHGKSFTGEEVIEISCHGSPYITGQILDQLVQAGAKIAEPGEFTYRAFMNNKLDLVQAESVLSLIESRNKSAAKVALRQLEGHVSKEVEELISDLTWCLAHIEASIDFIEQGIEVVDTSELIHKLEKINGTLEKLLQSYESGRLIKDGIKVALLGEPNVGKSSLLNLLLQNDKAIVTPIAGTTRDVIDGEIIFDGMKYIISDTAGLRETQDEVEIIGIDRSRQEAEKADLLCFVFDATEKEWQRSLQMATEIQNSKKIFLLNKSDTVSADELYRIQDEISMSLGLSGAQEILATSAREATSRSHIFAAIKSAVGQFDYLDEAVISSSRQFEQAQYSFEMISKSVDELKNKTGAEFVALYLKEALLSLQKILGQVYDDQIMDRVFKEFCLGK</sequence>
<feature type="binding site" evidence="6">
    <location>
        <position position="26"/>
    </location>
    <ligand>
        <name>(6S)-5-formyl-5,6,7,8-tetrahydrofolate</name>
        <dbReference type="ChEBI" id="CHEBI:57457"/>
    </ligand>
</feature>
<dbReference type="EC" id="3.6.-.-" evidence="6"/>
<dbReference type="Gene3D" id="1.20.120.430">
    <property type="entry name" value="tRNA modification GTPase MnmE domain 2"/>
    <property type="match status" value="1"/>
</dbReference>
<evidence type="ECO:0000256" key="7">
    <source>
        <dbReference type="RuleBase" id="RU003313"/>
    </source>
</evidence>
<dbReference type="GO" id="GO:0003924">
    <property type="term" value="F:GTPase activity"/>
    <property type="evidence" value="ECO:0007669"/>
    <property type="project" value="UniProtKB-UniRule"/>
</dbReference>
<dbReference type="InterPro" id="IPR027266">
    <property type="entry name" value="TrmE/GcvT-like"/>
</dbReference>
<keyword evidence="10" id="KW-1185">Reference proteome</keyword>
<dbReference type="SUPFAM" id="SSF52540">
    <property type="entry name" value="P-loop containing nucleoside triphosphate hydrolases"/>
    <property type="match status" value="1"/>
</dbReference>
<evidence type="ECO:0000256" key="2">
    <source>
        <dbReference type="ARBA" id="ARBA00022694"/>
    </source>
</evidence>
<feature type="binding site" evidence="6">
    <location>
        <begin position="260"/>
        <end position="266"/>
    </location>
    <ligand>
        <name>GTP</name>
        <dbReference type="ChEBI" id="CHEBI:37565"/>
    </ligand>
</feature>
<feature type="domain" description="TrmE-type G" evidence="8">
    <location>
        <begin position="231"/>
        <end position="397"/>
    </location>
</feature>
<dbReference type="HOGENOM" id="CLU_019624_4_1_7"/>
<gene>
    <name evidence="6" type="primary">mnmE</name>
    <name evidence="6" type="synonym">trmE</name>
    <name evidence="9" type="ORF">A11Q_2618</name>
</gene>
<name>M4VUE6_9BACT</name>